<accession>A0A6G9YT19</accession>
<feature type="compositionally biased region" description="Polar residues" evidence="3">
    <location>
        <begin position="18"/>
        <end position="28"/>
    </location>
</feature>
<dbReference type="PANTHER" id="PTHR30055:SF160">
    <property type="entry name" value="TRANSCRIPTIONAL REGULATORY PROTEIN (PROBABLY ASNC-FAMILY)-RELATED"/>
    <property type="match status" value="1"/>
</dbReference>
<dbReference type="InterPro" id="IPR009057">
    <property type="entry name" value="Homeodomain-like_sf"/>
</dbReference>
<gene>
    <name evidence="5" type="ORF">F5544_42355</name>
</gene>
<dbReference type="Pfam" id="PF19344">
    <property type="entry name" value="TetR_C_32"/>
    <property type="match status" value="1"/>
</dbReference>
<reference evidence="5 6" key="1">
    <citation type="journal article" date="2019" name="ACS Chem. Biol.">
        <title>Identification and Mobilization of a Cryptic Antibiotic Biosynthesis Gene Locus from a Human-Pathogenic Nocardia Isolate.</title>
        <authorList>
            <person name="Herisse M."/>
            <person name="Ishida K."/>
            <person name="Porter J.L."/>
            <person name="Howden B."/>
            <person name="Hertweck C."/>
            <person name="Stinear T.P."/>
            <person name="Pidot S.J."/>
        </authorList>
    </citation>
    <scope>NUCLEOTIDE SEQUENCE [LARGE SCALE GENOMIC DNA]</scope>
    <source>
        <strain evidence="5 6">AUSMDU00012717</strain>
    </source>
</reference>
<dbReference type="AlphaFoldDB" id="A0A6G9YT19"/>
<dbReference type="GO" id="GO:0000976">
    <property type="term" value="F:transcription cis-regulatory region binding"/>
    <property type="evidence" value="ECO:0007669"/>
    <property type="project" value="TreeGrafter"/>
</dbReference>
<dbReference type="PROSITE" id="PS50977">
    <property type="entry name" value="HTH_TETR_2"/>
    <property type="match status" value="1"/>
</dbReference>
<dbReference type="InterPro" id="IPR023772">
    <property type="entry name" value="DNA-bd_HTH_TetR-type_CS"/>
</dbReference>
<keyword evidence="6" id="KW-1185">Reference proteome</keyword>
<dbReference type="InterPro" id="IPR001647">
    <property type="entry name" value="HTH_TetR"/>
</dbReference>
<feature type="domain" description="HTH tetR-type" evidence="4">
    <location>
        <begin position="87"/>
        <end position="146"/>
    </location>
</feature>
<dbReference type="PRINTS" id="PR00455">
    <property type="entry name" value="HTHTETR"/>
</dbReference>
<feature type="DNA-binding region" description="H-T-H motif" evidence="2">
    <location>
        <begin position="109"/>
        <end position="128"/>
    </location>
</feature>
<dbReference type="KEGG" id="nah:F5544_42355"/>
<dbReference type="InterPro" id="IPR036271">
    <property type="entry name" value="Tet_transcr_reg_TetR-rel_C_sf"/>
</dbReference>
<evidence type="ECO:0000259" key="4">
    <source>
        <dbReference type="PROSITE" id="PS50977"/>
    </source>
</evidence>
<sequence>MDIDVLAGPRPGPPEPLVSNTSGSTGTDQCVRRPRQCQPAVSVFNAPPAAPALEYHAMVMKHSGRNLDEGPRKRVDARTERWREHRLKVRDEFVDAAFRALDKFGPEVSMGDIAKEAGAAKPKLYRHFEDKTDLYNAIVDRVRDLLWERIIASIDLTNDSARDLVRRGATEYALAVSEHPNVFRFMLHSHFAQQASDSERALQSARQSARRAAELVVQVLDDESVDVDSVELVNYSIFGAVASATDWWLGVNRTQAHVMPIERFVAYLAEIISALVHANSRLNGITVDADLPLHLAFSMD</sequence>
<evidence type="ECO:0000256" key="3">
    <source>
        <dbReference type="SAM" id="MobiDB-lite"/>
    </source>
</evidence>
<dbReference type="SUPFAM" id="SSF46689">
    <property type="entry name" value="Homeodomain-like"/>
    <property type="match status" value="1"/>
</dbReference>
<proteinExistence type="predicted"/>
<dbReference type="InterPro" id="IPR045823">
    <property type="entry name" value="TetR_C_32"/>
</dbReference>
<dbReference type="InterPro" id="IPR050109">
    <property type="entry name" value="HTH-type_TetR-like_transc_reg"/>
</dbReference>
<feature type="region of interest" description="Disordered" evidence="3">
    <location>
        <begin position="1"/>
        <end position="31"/>
    </location>
</feature>
<name>A0A6G9YT19_9NOCA</name>
<evidence type="ECO:0000256" key="1">
    <source>
        <dbReference type="ARBA" id="ARBA00023125"/>
    </source>
</evidence>
<dbReference type="Proteomes" id="UP000503540">
    <property type="component" value="Chromosome"/>
</dbReference>
<organism evidence="5 6">
    <name type="scientific">Nocardia arthritidis</name>
    <dbReference type="NCBI Taxonomy" id="228602"/>
    <lineage>
        <taxon>Bacteria</taxon>
        <taxon>Bacillati</taxon>
        <taxon>Actinomycetota</taxon>
        <taxon>Actinomycetes</taxon>
        <taxon>Mycobacteriales</taxon>
        <taxon>Nocardiaceae</taxon>
        <taxon>Nocardia</taxon>
    </lineage>
</organism>
<dbReference type="Gene3D" id="1.10.357.10">
    <property type="entry name" value="Tetracycline Repressor, domain 2"/>
    <property type="match status" value="1"/>
</dbReference>
<dbReference type="SUPFAM" id="SSF48498">
    <property type="entry name" value="Tetracyclin repressor-like, C-terminal domain"/>
    <property type="match status" value="1"/>
</dbReference>
<dbReference type="Pfam" id="PF00440">
    <property type="entry name" value="TetR_N"/>
    <property type="match status" value="1"/>
</dbReference>
<dbReference type="GO" id="GO:0003700">
    <property type="term" value="F:DNA-binding transcription factor activity"/>
    <property type="evidence" value="ECO:0007669"/>
    <property type="project" value="TreeGrafter"/>
</dbReference>
<protein>
    <submittedName>
        <fullName evidence="5">TetR family transcriptional regulator</fullName>
    </submittedName>
</protein>
<evidence type="ECO:0000313" key="6">
    <source>
        <dbReference type="Proteomes" id="UP000503540"/>
    </source>
</evidence>
<evidence type="ECO:0000256" key="2">
    <source>
        <dbReference type="PROSITE-ProRule" id="PRU00335"/>
    </source>
</evidence>
<dbReference type="EMBL" id="CP046172">
    <property type="protein sequence ID" value="QIS16280.1"/>
    <property type="molecule type" value="Genomic_DNA"/>
</dbReference>
<evidence type="ECO:0000313" key="5">
    <source>
        <dbReference type="EMBL" id="QIS16280.1"/>
    </source>
</evidence>
<dbReference type="PROSITE" id="PS01081">
    <property type="entry name" value="HTH_TETR_1"/>
    <property type="match status" value="1"/>
</dbReference>
<keyword evidence="1 2" id="KW-0238">DNA-binding</keyword>
<dbReference type="PANTHER" id="PTHR30055">
    <property type="entry name" value="HTH-TYPE TRANSCRIPTIONAL REGULATOR RUTR"/>
    <property type="match status" value="1"/>
</dbReference>